<reference evidence="2" key="1">
    <citation type="journal article" date="2023" name="Mol. Phylogenet. Evol.">
        <title>Genome-scale phylogeny and comparative genomics of the fungal order Sordariales.</title>
        <authorList>
            <person name="Hensen N."/>
            <person name="Bonometti L."/>
            <person name="Westerberg I."/>
            <person name="Brannstrom I.O."/>
            <person name="Guillou S."/>
            <person name="Cros-Aarteil S."/>
            <person name="Calhoun S."/>
            <person name="Haridas S."/>
            <person name="Kuo A."/>
            <person name="Mondo S."/>
            <person name="Pangilinan J."/>
            <person name="Riley R."/>
            <person name="LaButti K."/>
            <person name="Andreopoulos B."/>
            <person name="Lipzen A."/>
            <person name="Chen C."/>
            <person name="Yan M."/>
            <person name="Daum C."/>
            <person name="Ng V."/>
            <person name="Clum A."/>
            <person name="Steindorff A."/>
            <person name="Ohm R.A."/>
            <person name="Martin F."/>
            <person name="Silar P."/>
            <person name="Natvig D.O."/>
            <person name="Lalanne C."/>
            <person name="Gautier V."/>
            <person name="Ament-Velasquez S.L."/>
            <person name="Kruys A."/>
            <person name="Hutchinson M.I."/>
            <person name="Powell A.J."/>
            <person name="Barry K."/>
            <person name="Miller A.N."/>
            <person name="Grigoriev I.V."/>
            <person name="Debuchy R."/>
            <person name="Gladieux P."/>
            <person name="Hiltunen Thoren M."/>
            <person name="Johannesson H."/>
        </authorList>
    </citation>
    <scope>NUCLEOTIDE SEQUENCE</scope>
    <source>
        <strain evidence="2">CBS 168.71</strain>
    </source>
</reference>
<accession>A0AAE0HDI4</accession>
<comment type="caution">
    <text evidence="2">The sequence shown here is derived from an EMBL/GenBank/DDBJ whole genome shotgun (WGS) entry which is preliminary data.</text>
</comment>
<gene>
    <name evidence="2" type="ORF">B0H64DRAFT_189570</name>
</gene>
<dbReference type="AlphaFoldDB" id="A0AAE0HDI4"/>
<evidence type="ECO:0000256" key="1">
    <source>
        <dbReference type="SAM" id="MobiDB-lite"/>
    </source>
</evidence>
<feature type="region of interest" description="Disordered" evidence="1">
    <location>
        <begin position="277"/>
        <end position="301"/>
    </location>
</feature>
<dbReference type="RefSeq" id="XP_062658047.1">
    <property type="nucleotide sequence ID" value="XM_062799042.1"/>
</dbReference>
<dbReference type="Proteomes" id="UP001278766">
    <property type="component" value="Unassembled WGS sequence"/>
</dbReference>
<reference evidence="2" key="2">
    <citation type="submission" date="2023-06" db="EMBL/GenBank/DDBJ databases">
        <authorList>
            <consortium name="Lawrence Berkeley National Laboratory"/>
            <person name="Haridas S."/>
            <person name="Hensen N."/>
            <person name="Bonometti L."/>
            <person name="Westerberg I."/>
            <person name="Brannstrom I.O."/>
            <person name="Guillou S."/>
            <person name="Cros-Aarteil S."/>
            <person name="Calhoun S."/>
            <person name="Kuo A."/>
            <person name="Mondo S."/>
            <person name="Pangilinan J."/>
            <person name="Riley R."/>
            <person name="Labutti K."/>
            <person name="Andreopoulos B."/>
            <person name="Lipzen A."/>
            <person name="Chen C."/>
            <person name="Yanf M."/>
            <person name="Daum C."/>
            <person name="Ng V."/>
            <person name="Clum A."/>
            <person name="Steindorff A."/>
            <person name="Ohm R."/>
            <person name="Martin F."/>
            <person name="Silar P."/>
            <person name="Natvig D."/>
            <person name="Lalanne C."/>
            <person name="Gautier V."/>
            <person name="Ament-Velasquez S.L."/>
            <person name="Kruys A."/>
            <person name="Hutchinson M.I."/>
            <person name="Powell A.J."/>
            <person name="Barry K."/>
            <person name="Miller A.N."/>
            <person name="Grigoriev I.V."/>
            <person name="Debuchy R."/>
            <person name="Gladieux P."/>
            <person name="Thoren M.H."/>
            <person name="Johannesson H."/>
        </authorList>
    </citation>
    <scope>NUCLEOTIDE SEQUENCE</scope>
    <source>
        <strain evidence="2">CBS 168.71</strain>
    </source>
</reference>
<feature type="compositionally biased region" description="Acidic residues" evidence="1">
    <location>
        <begin position="136"/>
        <end position="150"/>
    </location>
</feature>
<name>A0AAE0HDI4_9PEZI</name>
<keyword evidence="3" id="KW-1185">Reference proteome</keyword>
<proteinExistence type="predicted"/>
<feature type="compositionally biased region" description="Basic residues" evidence="1">
    <location>
        <begin position="290"/>
        <end position="301"/>
    </location>
</feature>
<feature type="region of interest" description="Disordered" evidence="1">
    <location>
        <begin position="74"/>
        <end position="100"/>
    </location>
</feature>
<dbReference type="GeneID" id="87835990"/>
<organism evidence="2 3">
    <name type="scientific">Chaetomium fimeti</name>
    <dbReference type="NCBI Taxonomy" id="1854472"/>
    <lineage>
        <taxon>Eukaryota</taxon>
        <taxon>Fungi</taxon>
        <taxon>Dikarya</taxon>
        <taxon>Ascomycota</taxon>
        <taxon>Pezizomycotina</taxon>
        <taxon>Sordariomycetes</taxon>
        <taxon>Sordariomycetidae</taxon>
        <taxon>Sordariales</taxon>
        <taxon>Chaetomiaceae</taxon>
        <taxon>Chaetomium</taxon>
    </lineage>
</organism>
<sequence>MAILIPEPDVNGRVRASIEESAARYAEVGRLLASVGHHVDMPLLQNPEEDPLPCREAVEETTAVSAHFSAQIPREKRSLAGRGKAGADRRGKGCRGRNHETLPTLPFIRKLRIVQGAGSRYDQTAAGISSARETTAEDEAMDEQWDEDPQGGEEVDFFPDMFRTEPLAERVEPLLSGFPAAVKNMGAPSRMPSSLPTWRGILPKAGQTRTETGRRTTAKTACIGGGCDTLLVGMVEWSSVQVGDWRRSQTVLDLFGDLGRQEWLDFEFGHKRHIKPYTGASVGRSEGTRKKPSHIPRIQPH</sequence>
<evidence type="ECO:0000313" key="3">
    <source>
        <dbReference type="Proteomes" id="UP001278766"/>
    </source>
</evidence>
<feature type="region of interest" description="Disordered" evidence="1">
    <location>
        <begin position="124"/>
        <end position="150"/>
    </location>
</feature>
<evidence type="ECO:0000313" key="2">
    <source>
        <dbReference type="EMBL" id="KAK3294533.1"/>
    </source>
</evidence>
<dbReference type="EMBL" id="JAUEPN010000005">
    <property type="protein sequence ID" value="KAK3294533.1"/>
    <property type="molecule type" value="Genomic_DNA"/>
</dbReference>
<protein>
    <submittedName>
        <fullName evidence="2">Uncharacterized protein</fullName>
    </submittedName>
</protein>